<evidence type="ECO:0000256" key="1">
    <source>
        <dbReference type="ARBA" id="ARBA00006722"/>
    </source>
</evidence>
<organism evidence="7 8">
    <name type="scientific">Camelina sativa</name>
    <name type="common">False flax</name>
    <name type="synonym">Myagrum sativum</name>
    <dbReference type="NCBI Taxonomy" id="90675"/>
    <lineage>
        <taxon>Eukaryota</taxon>
        <taxon>Viridiplantae</taxon>
        <taxon>Streptophyta</taxon>
        <taxon>Embryophyta</taxon>
        <taxon>Tracheophyta</taxon>
        <taxon>Spermatophyta</taxon>
        <taxon>Magnoliopsida</taxon>
        <taxon>eudicotyledons</taxon>
        <taxon>Gunneridae</taxon>
        <taxon>Pentapetalae</taxon>
        <taxon>rosids</taxon>
        <taxon>malvids</taxon>
        <taxon>Brassicales</taxon>
        <taxon>Brassicaceae</taxon>
        <taxon>Camelineae</taxon>
        <taxon>Camelina</taxon>
    </lineage>
</organism>
<protein>
    <submittedName>
        <fullName evidence="8">Defensin-like protein 164</fullName>
    </submittedName>
</protein>
<evidence type="ECO:0000256" key="5">
    <source>
        <dbReference type="ARBA" id="ARBA00023157"/>
    </source>
</evidence>
<sequence length="76" mass="8536">MAKLLYSCMFICMFVLSGFLAFSSAKQKTCTSGIYLSHPCDLEQCINACFRIFYTQIAICSANKVNLCTCEYDCKS</sequence>
<keyword evidence="7" id="KW-1185">Reference proteome</keyword>
<evidence type="ECO:0000313" key="7">
    <source>
        <dbReference type="Proteomes" id="UP000694864"/>
    </source>
</evidence>
<evidence type="ECO:0000256" key="6">
    <source>
        <dbReference type="SAM" id="SignalP"/>
    </source>
</evidence>
<dbReference type="GeneID" id="109128150"/>
<evidence type="ECO:0000256" key="3">
    <source>
        <dbReference type="ARBA" id="ARBA00022577"/>
    </source>
</evidence>
<evidence type="ECO:0000256" key="4">
    <source>
        <dbReference type="ARBA" id="ARBA00022821"/>
    </source>
</evidence>
<keyword evidence="6" id="KW-0732">Signal</keyword>
<dbReference type="Proteomes" id="UP000694864">
    <property type="component" value="Chromosome 12"/>
</dbReference>
<keyword evidence="2" id="KW-0929">Antimicrobial</keyword>
<keyword evidence="5" id="KW-1015">Disulfide bond</keyword>
<keyword evidence="4" id="KW-0611">Plant defense</keyword>
<reference evidence="8" key="2">
    <citation type="submission" date="2025-08" db="UniProtKB">
        <authorList>
            <consortium name="RefSeq"/>
        </authorList>
    </citation>
    <scope>IDENTIFICATION</scope>
    <source>
        <tissue evidence="8">Leaf</tissue>
    </source>
</reference>
<dbReference type="RefSeq" id="XP_019089506.1">
    <property type="nucleotide sequence ID" value="XM_019233961.1"/>
</dbReference>
<gene>
    <name evidence="8" type="primary">LOC109128150</name>
</gene>
<evidence type="ECO:0000313" key="8">
    <source>
        <dbReference type="RefSeq" id="XP_019089506.1"/>
    </source>
</evidence>
<dbReference type="InterPro" id="IPR010851">
    <property type="entry name" value="DEFL"/>
</dbReference>
<keyword evidence="3" id="KW-0295">Fungicide</keyword>
<name>A0ABM1QRW8_CAMSA</name>
<accession>A0ABM1QRW8</accession>
<dbReference type="Pfam" id="PF07333">
    <property type="entry name" value="SLR1-BP"/>
    <property type="match status" value="1"/>
</dbReference>
<comment type="similarity">
    <text evidence="1">Belongs to the DEFL family.</text>
</comment>
<feature type="signal peptide" evidence="6">
    <location>
        <begin position="1"/>
        <end position="25"/>
    </location>
</feature>
<reference evidence="7" key="1">
    <citation type="journal article" date="2014" name="Nat. Commun.">
        <title>The emerging biofuel crop Camelina sativa retains a highly undifferentiated hexaploid genome structure.</title>
        <authorList>
            <person name="Kagale S."/>
            <person name="Koh C."/>
            <person name="Nixon J."/>
            <person name="Bollina V."/>
            <person name="Clarke W.E."/>
            <person name="Tuteja R."/>
            <person name="Spillane C."/>
            <person name="Robinson S.J."/>
            <person name="Links M.G."/>
            <person name="Clarke C."/>
            <person name="Higgins E.E."/>
            <person name="Huebert T."/>
            <person name="Sharpe A.G."/>
            <person name="Parkin I.A."/>
        </authorList>
    </citation>
    <scope>NUCLEOTIDE SEQUENCE [LARGE SCALE GENOMIC DNA]</scope>
    <source>
        <strain evidence="7">cv. DH55</strain>
    </source>
</reference>
<feature type="chain" id="PRO_5046568888" evidence="6">
    <location>
        <begin position="26"/>
        <end position="76"/>
    </location>
</feature>
<proteinExistence type="inferred from homology"/>
<evidence type="ECO:0000256" key="2">
    <source>
        <dbReference type="ARBA" id="ARBA00022529"/>
    </source>
</evidence>